<dbReference type="OrthoDB" id="9807580at2"/>
<keyword evidence="4" id="KW-0408">Iron</keyword>
<dbReference type="AlphaFoldDB" id="A0A1G6IL84"/>
<keyword evidence="3" id="KW-0560">Oxidoreductase</keyword>
<dbReference type="GO" id="GO:0016705">
    <property type="term" value="F:oxidoreductase activity, acting on paired donors, with incorporation or reduction of molecular oxygen"/>
    <property type="evidence" value="ECO:0007669"/>
    <property type="project" value="UniProtKB-ARBA"/>
</dbReference>
<proteinExistence type="predicted"/>
<dbReference type="GO" id="GO:0004497">
    <property type="term" value="F:monooxygenase activity"/>
    <property type="evidence" value="ECO:0007669"/>
    <property type="project" value="UniProtKB-ARBA"/>
</dbReference>
<dbReference type="PROSITE" id="PS51296">
    <property type="entry name" value="RIESKE"/>
    <property type="match status" value="1"/>
</dbReference>
<keyword evidence="8" id="KW-1185">Reference proteome</keyword>
<dbReference type="GO" id="GO:0051537">
    <property type="term" value="F:2 iron, 2 sulfur cluster binding"/>
    <property type="evidence" value="ECO:0007669"/>
    <property type="project" value="UniProtKB-KW"/>
</dbReference>
<evidence type="ECO:0000313" key="7">
    <source>
        <dbReference type="EMBL" id="SDC07191.1"/>
    </source>
</evidence>
<dbReference type="InterPro" id="IPR050584">
    <property type="entry name" value="Cholesterol_7-desaturase"/>
</dbReference>
<dbReference type="SUPFAM" id="SSF50022">
    <property type="entry name" value="ISP domain"/>
    <property type="match status" value="1"/>
</dbReference>
<dbReference type="Pfam" id="PF00355">
    <property type="entry name" value="Rieske"/>
    <property type="match status" value="1"/>
</dbReference>
<protein>
    <submittedName>
        <fullName evidence="7">Rieske [2Fe-2S] domain-containing protein</fullName>
    </submittedName>
</protein>
<evidence type="ECO:0000256" key="2">
    <source>
        <dbReference type="ARBA" id="ARBA00022723"/>
    </source>
</evidence>
<dbReference type="InterPro" id="IPR045612">
    <property type="entry name" value="DUF5914"/>
</dbReference>
<feature type="domain" description="Rieske" evidence="6">
    <location>
        <begin position="46"/>
        <end position="134"/>
    </location>
</feature>
<dbReference type="Pfam" id="PF19299">
    <property type="entry name" value="DUF5914"/>
    <property type="match status" value="1"/>
</dbReference>
<gene>
    <name evidence="7" type="ORF">GA0111570_1187</name>
</gene>
<dbReference type="RefSeq" id="WP_092613819.1">
    <property type="nucleotide sequence ID" value="NZ_FMYF01000018.1"/>
</dbReference>
<dbReference type="Gene3D" id="2.102.10.10">
    <property type="entry name" value="Rieske [2Fe-2S] iron-sulphur domain"/>
    <property type="match status" value="1"/>
</dbReference>
<evidence type="ECO:0000256" key="5">
    <source>
        <dbReference type="ARBA" id="ARBA00023014"/>
    </source>
</evidence>
<evidence type="ECO:0000259" key="6">
    <source>
        <dbReference type="PROSITE" id="PS51296"/>
    </source>
</evidence>
<evidence type="ECO:0000313" key="8">
    <source>
        <dbReference type="Proteomes" id="UP000199086"/>
    </source>
</evidence>
<evidence type="ECO:0000256" key="4">
    <source>
        <dbReference type="ARBA" id="ARBA00023004"/>
    </source>
</evidence>
<dbReference type="PANTHER" id="PTHR21266">
    <property type="entry name" value="IRON-SULFUR DOMAIN CONTAINING PROTEIN"/>
    <property type="match status" value="1"/>
</dbReference>
<dbReference type="STRING" id="1577474.GA0111570_1187"/>
<keyword evidence="2" id="KW-0479">Metal-binding</keyword>
<evidence type="ECO:0000256" key="3">
    <source>
        <dbReference type="ARBA" id="ARBA00023002"/>
    </source>
</evidence>
<name>A0A1G6IL84_9ACTN</name>
<organism evidence="7 8">
    <name type="scientific">Raineyella antarctica</name>
    <dbReference type="NCBI Taxonomy" id="1577474"/>
    <lineage>
        <taxon>Bacteria</taxon>
        <taxon>Bacillati</taxon>
        <taxon>Actinomycetota</taxon>
        <taxon>Actinomycetes</taxon>
        <taxon>Propionibacteriales</taxon>
        <taxon>Propionibacteriaceae</taxon>
        <taxon>Raineyella</taxon>
    </lineage>
</organism>
<keyword evidence="5" id="KW-0411">Iron-sulfur</keyword>
<dbReference type="EMBL" id="FMYF01000018">
    <property type="protein sequence ID" value="SDC07191.1"/>
    <property type="molecule type" value="Genomic_DNA"/>
</dbReference>
<dbReference type="InterPro" id="IPR017941">
    <property type="entry name" value="Rieske_2Fe-2S"/>
</dbReference>
<accession>A0A1G6IL84</accession>
<dbReference type="Proteomes" id="UP000199086">
    <property type="component" value="Unassembled WGS sequence"/>
</dbReference>
<reference evidence="7 8" key="1">
    <citation type="submission" date="2016-06" db="EMBL/GenBank/DDBJ databases">
        <authorList>
            <person name="Olsen C.W."/>
            <person name="Carey S."/>
            <person name="Hinshaw L."/>
            <person name="Karasin A.I."/>
        </authorList>
    </citation>
    <scope>NUCLEOTIDE SEQUENCE [LARGE SCALE GENOMIC DNA]</scope>
    <source>
        <strain evidence="7 8">LZ-22</strain>
    </source>
</reference>
<dbReference type="InterPro" id="IPR036922">
    <property type="entry name" value="Rieske_2Fe-2S_sf"/>
</dbReference>
<evidence type="ECO:0000256" key="1">
    <source>
        <dbReference type="ARBA" id="ARBA00022714"/>
    </source>
</evidence>
<keyword evidence="1" id="KW-0001">2Fe-2S</keyword>
<dbReference type="GO" id="GO:0046872">
    <property type="term" value="F:metal ion binding"/>
    <property type="evidence" value="ECO:0007669"/>
    <property type="project" value="UniProtKB-KW"/>
</dbReference>
<sequence length="323" mass="34928">MTRPTIPLRRLVQPDEDHLRSTWRQATVRRIEHALALSQQRDPGGWYVAGASGDIGATSVVRTIAGREVALWRDHSGHLHAGPGACPHMGAALAGCSVGDRGIRCRWHGMELPAEGGGAWREFGAHDDGALVWVQLPTPGETPADSPVLPVRPPLGESISSVVAMPATCEPADILANRLDPWHGAWFHPYAFSHLTVDEDRSSPEELIVHVAFRLNPTWGVPVVASFTTPDARTIVMHIIEGEGAGSVVETHATPLGPGPDGLARTMMTEVTIAHSPRAGFRVARRLGFLLDPAIRATARQLWVDDLAYAERRYALRSGSVAR</sequence>
<dbReference type="PANTHER" id="PTHR21266:SF60">
    <property type="entry name" value="3-KETOSTEROID-9-ALPHA-MONOOXYGENASE, OXYGENASE COMPONENT"/>
    <property type="match status" value="1"/>
</dbReference>